<organism evidence="10 12">
    <name type="scientific">Legionella jamestowniensis</name>
    <dbReference type="NCBI Taxonomy" id="455"/>
    <lineage>
        <taxon>Bacteria</taxon>
        <taxon>Pseudomonadati</taxon>
        <taxon>Pseudomonadota</taxon>
        <taxon>Gammaproteobacteria</taxon>
        <taxon>Legionellales</taxon>
        <taxon>Legionellaceae</taxon>
        <taxon>Legionella</taxon>
    </lineage>
</organism>
<dbReference type="NCBIfam" id="TIGR00229">
    <property type="entry name" value="sensory_box"/>
    <property type="match status" value="1"/>
</dbReference>
<dbReference type="SMART" id="SM00091">
    <property type="entry name" value="PAS"/>
    <property type="match status" value="1"/>
</dbReference>
<dbReference type="Gene3D" id="3.30.70.270">
    <property type="match status" value="1"/>
</dbReference>
<comment type="cofactor">
    <cofactor evidence="1">
        <name>Mg(2+)</name>
        <dbReference type="ChEBI" id="CHEBI:18420"/>
    </cofactor>
</comment>
<dbReference type="PATRIC" id="fig|455.5.peg.76"/>
<dbReference type="Pfam" id="PF00990">
    <property type="entry name" value="GGDEF"/>
    <property type="match status" value="1"/>
</dbReference>
<dbReference type="Gene3D" id="3.40.50.2300">
    <property type="match status" value="1"/>
</dbReference>
<comment type="caution">
    <text evidence="10">The sequence shown here is derived from an EMBL/GenBank/DDBJ whole genome shotgun (WGS) entry which is preliminary data.</text>
</comment>
<dbReference type="PROSITE" id="PS50887">
    <property type="entry name" value="GGDEF"/>
    <property type="match status" value="1"/>
</dbReference>
<dbReference type="OrthoDB" id="9804951at2"/>
<dbReference type="FunFam" id="3.20.20.450:FF:000001">
    <property type="entry name" value="Cyclic di-GMP phosphodiesterase yahA"/>
    <property type="match status" value="1"/>
</dbReference>
<dbReference type="RefSeq" id="WP_058448158.1">
    <property type="nucleotide sequence ID" value="NZ_CAAAJF010000003.1"/>
</dbReference>
<keyword evidence="5" id="KW-0597">Phosphoprotein</keyword>
<dbReference type="PANTHER" id="PTHR44757:SF2">
    <property type="entry name" value="BIOFILM ARCHITECTURE MAINTENANCE PROTEIN MBAA"/>
    <property type="match status" value="1"/>
</dbReference>
<dbReference type="InterPro" id="IPR052155">
    <property type="entry name" value="Biofilm_reg_signaling"/>
</dbReference>
<dbReference type="AlphaFoldDB" id="A0A0W0UZJ7"/>
<dbReference type="SUPFAM" id="SSF141868">
    <property type="entry name" value="EAL domain-like"/>
    <property type="match status" value="1"/>
</dbReference>
<feature type="domain" description="EAL" evidence="8">
    <location>
        <begin position="489"/>
        <end position="742"/>
    </location>
</feature>
<dbReference type="PROSITE" id="PS50883">
    <property type="entry name" value="EAL"/>
    <property type="match status" value="1"/>
</dbReference>
<evidence type="ECO:0000313" key="13">
    <source>
        <dbReference type="Proteomes" id="UP000093336"/>
    </source>
</evidence>
<dbReference type="NCBIfam" id="TIGR00254">
    <property type="entry name" value="GGDEF"/>
    <property type="match status" value="1"/>
</dbReference>
<dbReference type="Pfam" id="PF00563">
    <property type="entry name" value="EAL"/>
    <property type="match status" value="1"/>
</dbReference>
<keyword evidence="13" id="KW-1185">Reference proteome</keyword>
<dbReference type="EMBL" id="LYOZ01000016">
    <property type="protein sequence ID" value="OCH98312.1"/>
    <property type="molecule type" value="Genomic_DNA"/>
</dbReference>
<dbReference type="Pfam" id="PF00072">
    <property type="entry name" value="Response_reg"/>
    <property type="match status" value="1"/>
</dbReference>
<dbReference type="SMART" id="SM00267">
    <property type="entry name" value="GGDEF"/>
    <property type="match status" value="1"/>
</dbReference>
<dbReference type="SUPFAM" id="SSF52172">
    <property type="entry name" value="CheY-like"/>
    <property type="match status" value="1"/>
</dbReference>
<evidence type="ECO:0000256" key="4">
    <source>
        <dbReference type="ARBA" id="ARBA00051114"/>
    </source>
</evidence>
<dbReference type="PROSITE" id="PS50110">
    <property type="entry name" value="RESPONSE_REGULATORY"/>
    <property type="match status" value="1"/>
</dbReference>
<feature type="modified residue" description="4-aspartylphosphate" evidence="5">
    <location>
        <position position="90"/>
    </location>
</feature>
<name>A0A0W0UZJ7_9GAMM</name>
<feature type="domain" description="Response regulatory" evidence="6">
    <location>
        <begin position="7"/>
        <end position="159"/>
    </location>
</feature>
<evidence type="ECO:0000259" key="7">
    <source>
        <dbReference type="PROSITE" id="PS50112"/>
    </source>
</evidence>
<evidence type="ECO:0000259" key="9">
    <source>
        <dbReference type="PROSITE" id="PS50887"/>
    </source>
</evidence>
<dbReference type="Pfam" id="PF13188">
    <property type="entry name" value="PAS_8"/>
    <property type="match status" value="1"/>
</dbReference>
<dbReference type="SMART" id="SM00052">
    <property type="entry name" value="EAL"/>
    <property type="match status" value="1"/>
</dbReference>
<dbReference type="InterPro" id="IPR001789">
    <property type="entry name" value="Sig_transdc_resp-reg_receiver"/>
</dbReference>
<gene>
    <name evidence="11" type="ORF">A8135_12205</name>
    <name evidence="10" type="ORF">Ljam_0073</name>
</gene>
<evidence type="ECO:0000313" key="10">
    <source>
        <dbReference type="EMBL" id="KTD13283.1"/>
    </source>
</evidence>
<dbReference type="EC" id="3.1.4.52" evidence="2"/>
<reference evidence="10 12" key="1">
    <citation type="submission" date="2015-11" db="EMBL/GenBank/DDBJ databases">
        <title>Genomic analysis of 38 Legionella species identifies large and diverse effector repertoires.</title>
        <authorList>
            <person name="Burstein D."/>
            <person name="Amaro F."/>
            <person name="Zusman T."/>
            <person name="Lifshitz Z."/>
            <person name="Cohen O."/>
            <person name="Gilbert J.A."/>
            <person name="Pupko T."/>
            <person name="Shuman H.A."/>
            <person name="Segal G."/>
        </authorList>
    </citation>
    <scope>NUCLEOTIDE SEQUENCE [LARGE SCALE GENOMIC DNA]</scope>
    <source>
        <strain evidence="10 12">JA-26-G1-E2</strain>
    </source>
</reference>
<feature type="domain" description="GGDEF" evidence="9">
    <location>
        <begin position="347"/>
        <end position="480"/>
    </location>
</feature>
<dbReference type="Gene3D" id="3.20.20.450">
    <property type="entry name" value="EAL domain"/>
    <property type="match status" value="1"/>
</dbReference>
<dbReference type="GO" id="GO:0071732">
    <property type="term" value="P:cellular response to nitric oxide"/>
    <property type="evidence" value="ECO:0007669"/>
    <property type="project" value="UniProtKB-ARBA"/>
</dbReference>
<dbReference type="InterPro" id="IPR001633">
    <property type="entry name" value="EAL_dom"/>
</dbReference>
<sequence length="754" mass="86163">MSDIELRIMVIDDNPAIHEDFIKVLATTKEQSTAFNVLDKELFGEENTLESEESLLPEFQIDTAEQGREGVEKIKQAFEAGKPYALAFVDIRMPPGWDGLETIKRMWKIDRDIQVVICTAYSDYSWEETVQKLGVSDNLLVLKKPFDKVAVRQLACALTRKWLLAKDAKKYTESLQKIVDERTESLQQSLSLLRATIESSTDGILVVDLKGKLIDCNQQFIKIWGIPDALIKQKREDLVLEYIVNKLRKPEEFLEKVNHLHQHIDDTSLQVVKFKEEKIVECYSQPHRINKVTVGRVWSFRDITERAFLEEELERQATHDSLTDLPNRVLLNDRIQQAIAVAAREKTCFAILFFDLDRFKLVNDSLGHEFGDEVLCEVSKRLTSLLRAEDTLARLGGDEFVIVVPELKKGEEVVSVVKKILNSFNQPLYIAGHEFVLTTSIGISLYPEDGTSVNTLLKNADLAMYQAKEQGGNQFRFYTPQLNKITNQQLERESELRNAMKNNEFFIVYQPQYDAKNRRLLGLEALIRWQHPQKGVILPLQFIPTAEESGLIVPLGEWVIREVCNQIKEWKKQGIPKIRVAVNVATQQLKQVNFAETVKSILEEYKVDPETFEIEITENVIITNLEVQRMINKLKQIGVKIVLDDFGTGSSSLNYLKQLHIDRLKIDQSFVKNISRSRSDEVIIEAIIAMARSLNFSVLAEGVENPNQIKFLKNQNCDEVQGFFLSKPLSSASITQILLTALPKKGKIKKSGRS</sequence>
<evidence type="ECO:0000256" key="1">
    <source>
        <dbReference type="ARBA" id="ARBA00001946"/>
    </source>
</evidence>
<evidence type="ECO:0000256" key="3">
    <source>
        <dbReference type="ARBA" id="ARBA00022636"/>
    </source>
</evidence>
<dbReference type="InterPro" id="IPR035919">
    <property type="entry name" value="EAL_sf"/>
</dbReference>
<evidence type="ECO:0000256" key="2">
    <source>
        <dbReference type="ARBA" id="ARBA00012282"/>
    </source>
</evidence>
<dbReference type="Gene3D" id="3.30.450.20">
    <property type="entry name" value="PAS domain"/>
    <property type="match status" value="1"/>
</dbReference>
<dbReference type="PANTHER" id="PTHR44757">
    <property type="entry name" value="DIGUANYLATE CYCLASE DGCP"/>
    <property type="match status" value="1"/>
</dbReference>
<dbReference type="SUPFAM" id="SSF55785">
    <property type="entry name" value="PYP-like sensor domain (PAS domain)"/>
    <property type="match status" value="1"/>
</dbReference>
<reference evidence="11 13" key="2">
    <citation type="submission" date="2016-05" db="EMBL/GenBank/DDBJ databases">
        <authorList>
            <person name="Prochazka B."/>
            <person name="Indra A."/>
            <person name="Hasenberger P."/>
            <person name="Blaschitz M."/>
            <person name="Wagner L."/>
            <person name="Wewalka G."/>
            <person name="Sorschag S."/>
            <person name="Schmid D."/>
            <person name="Ruppitsch W."/>
        </authorList>
    </citation>
    <scope>NUCLEOTIDE SEQUENCE [LARGE SCALE GENOMIC DNA]</scope>
    <source>
        <strain evidence="11 13">974010_12</strain>
    </source>
</reference>
<dbReference type="InterPro" id="IPR035965">
    <property type="entry name" value="PAS-like_dom_sf"/>
</dbReference>
<evidence type="ECO:0000259" key="8">
    <source>
        <dbReference type="PROSITE" id="PS50883"/>
    </source>
</evidence>
<dbReference type="SUPFAM" id="SSF55073">
    <property type="entry name" value="Nucleotide cyclase"/>
    <property type="match status" value="1"/>
</dbReference>
<comment type="catalytic activity">
    <reaction evidence="4">
        <text>3',3'-c-di-GMP + H2O = 5'-phosphoguanylyl(3'-&gt;5')guanosine + H(+)</text>
        <dbReference type="Rhea" id="RHEA:24902"/>
        <dbReference type="ChEBI" id="CHEBI:15377"/>
        <dbReference type="ChEBI" id="CHEBI:15378"/>
        <dbReference type="ChEBI" id="CHEBI:58754"/>
        <dbReference type="ChEBI" id="CHEBI:58805"/>
        <dbReference type="EC" id="3.1.4.52"/>
    </reaction>
    <physiologicalReaction direction="left-to-right" evidence="4">
        <dbReference type="Rhea" id="RHEA:24903"/>
    </physiologicalReaction>
</comment>
<keyword evidence="3" id="KW-0973">c-di-GMP</keyword>
<dbReference type="InterPro" id="IPR043128">
    <property type="entry name" value="Rev_trsase/Diguanyl_cyclase"/>
</dbReference>
<dbReference type="InterPro" id="IPR011006">
    <property type="entry name" value="CheY-like_superfamily"/>
</dbReference>
<dbReference type="GO" id="GO:0000160">
    <property type="term" value="P:phosphorelay signal transduction system"/>
    <property type="evidence" value="ECO:0007669"/>
    <property type="project" value="InterPro"/>
</dbReference>
<evidence type="ECO:0000313" key="11">
    <source>
        <dbReference type="EMBL" id="OCH98312.1"/>
    </source>
</evidence>
<dbReference type="CDD" id="cd01949">
    <property type="entry name" value="GGDEF"/>
    <property type="match status" value="1"/>
</dbReference>
<dbReference type="InterPro" id="IPR029787">
    <property type="entry name" value="Nucleotide_cyclase"/>
</dbReference>
<dbReference type="EMBL" id="LNYG01000001">
    <property type="protein sequence ID" value="KTD13283.1"/>
    <property type="molecule type" value="Genomic_DNA"/>
</dbReference>
<dbReference type="Proteomes" id="UP000093336">
    <property type="component" value="Unassembled WGS sequence"/>
</dbReference>
<dbReference type="GO" id="GO:0071111">
    <property type="term" value="F:cyclic-guanylate-specific phosphodiesterase activity"/>
    <property type="evidence" value="ECO:0007669"/>
    <property type="project" value="UniProtKB-EC"/>
</dbReference>
<feature type="domain" description="PAS" evidence="7">
    <location>
        <begin position="189"/>
        <end position="226"/>
    </location>
</feature>
<evidence type="ECO:0000259" key="6">
    <source>
        <dbReference type="PROSITE" id="PS50110"/>
    </source>
</evidence>
<accession>A0A0W0UZJ7</accession>
<dbReference type="Proteomes" id="UP000054715">
    <property type="component" value="Unassembled WGS sequence"/>
</dbReference>
<dbReference type="InterPro" id="IPR000160">
    <property type="entry name" value="GGDEF_dom"/>
</dbReference>
<dbReference type="InterPro" id="IPR000014">
    <property type="entry name" value="PAS"/>
</dbReference>
<evidence type="ECO:0000313" key="12">
    <source>
        <dbReference type="Proteomes" id="UP000054715"/>
    </source>
</evidence>
<evidence type="ECO:0000256" key="5">
    <source>
        <dbReference type="PROSITE-ProRule" id="PRU00169"/>
    </source>
</evidence>
<dbReference type="FunFam" id="3.30.70.270:FF:000001">
    <property type="entry name" value="Diguanylate cyclase domain protein"/>
    <property type="match status" value="1"/>
</dbReference>
<proteinExistence type="predicted"/>
<dbReference type="PROSITE" id="PS50112">
    <property type="entry name" value="PAS"/>
    <property type="match status" value="1"/>
</dbReference>
<dbReference type="STRING" id="455.Ljam_0073"/>
<dbReference type="CDD" id="cd01948">
    <property type="entry name" value="EAL"/>
    <property type="match status" value="1"/>
</dbReference>
<protein>
    <recommendedName>
        <fullName evidence="2">cyclic-guanylate-specific phosphodiesterase</fullName>
        <ecNumber evidence="2">3.1.4.52</ecNumber>
    </recommendedName>
</protein>